<gene>
    <name evidence="1" type="ORF">M441DRAFT_131783</name>
</gene>
<evidence type="ECO:0000313" key="2">
    <source>
        <dbReference type="Proteomes" id="UP000240493"/>
    </source>
</evidence>
<dbReference type="AlphaFoldDB" id="A0A2T3ZGA3"/>
<keyword evidence="2" id="KW-1185">Reference proteome</keyword>
<dbReference type="EMBL" id="KZ679258">
    <property type="protein sequence ID" value="PTB43813.1"/>
    <property type="molecule type" value="Genomic_DNA"/>
</dbReference>
<sequence length="145" mass="16985">MGLRKSVAKFVQRKLQPAKGCDESDAVEDEITHLRADIEERMQDRNFRINTHFTWVDMNRNERENFSALFKTRCWPLIDLEEELWKEFNELWARYWETGSGIKQLMAKNGCNGVDDALEIQCQRSSIVLYSSISPNKENKKGVLV</sequence>
<name>A0A2T3ZGA3_TRIA4</name>
<protein>
    <submittedName>
        <fullName evidence="1">Uncharacterized protein</fullName>
    </submittedName>
</protein>
<reference evidence="1 2" key="1">
    <citation type="submission" date="2016-07" db="EMBL/GenBank/DDBJ databases">
        <title>Multiple horizontal gene transfer events from other fungi enriched the ability of initially mycotrophic Trichoderma (Ascomycota) to feed on dead plant biomass.</title>
        <authorList>
            <consortium name="DOE Joint Genome Institute"/>
            <person name="Aerts A."/>
            <person name="Atanasova L."/>
            <person name="Chenthamara K."/>
            <person name="Zhang J."/>
            <person name="Grujic M."/>
            <person name="Henrissat B."/>
            <person name="Kuo A."/>
            <person name="Salamov A."/>
            <person name="Lipzen A."/>
            <person name="Labutti K."/>
            <person name="Barry K."/>
            <person name="Miao Y."/>
            <person name="Rahimi M.J."/>
            <person name="Shen Q."/>
            <person name="Grigoriev I.V."/>
            <person name="Kubicek C.P."/>
            <person name="Druzhinina I.S."/>
        </authorList>
    </citation>
    <scope>NUCLEOTIDE SEQUENCE [LARGE SCALE GENOMIC DNA]</scope>
    <source>
        <strain evidence="1 2">CBS 433.97</strain>
    </source>
</reference>
<evidence type="ECO:0000313" key="1">
    <source>
        <dbReference type="EMBL" id="PTB43813.1"/>
    </source>
</evidence>
<organism evidence="1 2">
    <name type="scientific">Trichoderma asperellum (strain ATCC 204424 / CBS 433.97 / NBRC 101777)</name>
    <dbReference type="NCBI Taxonomy" id="1042311"/>
    <lineage>
        <taxon>Eukaryota</taxon>
        <taxon>Fungi</taxon>
        <taxon>Dikarya</taxon>
        <taxon>Ascomycota</taxon>
        <taxon>Pezizomycotina</taxon>
        <taxon>Sordariomycetes</taxon>
        <taxon>Hypocreomycetidae</taxon>
        <taxon>Hypocreales</taxon>
        <taxon>Hypocreaceae</taxon>
        <taxon>Trichoderma</taxon>
    </lineage>
</organism>
<accession>A0A2T3ZGA3</accession>
<proteinExistence type="predicted"/>
<dbReference type="Proteomes" id="UP000240493">
    <property type="component" value="Unassembled WGS sequence"/>
</dbReference>